<dbReference type="Proteomes" id="UP000297975">
    <property type="component" value="Unassembled WGS sequence"/>
</dbReference>
<dbReference type="PANTHER" id="PTHR11136">
    <property type="entry name" value="FOLYLPOLYGLUTAMATE SYNTHASE-RELATED"/>
    <property type="match status" value="1"/>
</dbReference>
<dbReference type="EC" id="6.3.2.17" evidence="7"/>
<feature type="domain" description="Mur ligase C-terminal" evidence="19">
    <location>
        <begin position="298"/>
        <end position="415"/>
    </location>
</feature>
<dbReference type="EC" id="6.3.2.12" evidence="6"/>
<dbReference type="InterPro" id="IPR004101">
    <property type="entry name" value="Mur_ligase_C"/>
</dbReference>
<keyword evidence="9 18" id="KW-0436">Ligase</keyword>
<evidence type="ECO:0000259" key="20">
    <source>
        <dbReference type="Pfam" id="PF08245"/>
    </source>
</evidence>
<proteinExistence type="inferred from homology"/>
<feature type="domain" description="Mur ligase central" evidence="20">
    <location>
        <begin position="44"/>
        <end position="269"/>
    </location>
</feature>
<evidence type="ECO:0000256" key="12">
    <source>
        <dbReference type="ARBA" id="ARBA00022840"/>
    </source>
</evidence>
<dbReference type="InterPro" id="IPR018109">
    <property type="entry name" value="Folylpolyglutamate_synth_CS"/>
</dbReference>
<dbReference type="GO" id="GO:0046872">
    <property type="term" value="F:metal ion binding"/>
    <property type="evidence" value="ECO:0007669"/>
    <property type="project" value="UniProtKB-KW"/>
</dbReference>
<evidence type="ECO:0000313" key="21">
    <source>
        <dbReference type="EMBL" id="TFB24939.1"/>
    </source>
</evidence>
<keyword evidence="10" id="KW-0479">Metal-binding</keyword>
<evidence type="ECO:0000256" key="4">
    <source>
        <dbReference type="ARBA" id="ARBA00008276"/>
    </source>
</evidence>
<dbReference type="InterPro" id="IPR001645">
    <property type="entry name" value="Folylpolyglutamate_synth"/>
</dbReference>
<keyword evidence="13" id="KW-0460">Magnesium</keyword>
<gene>
    <name evidence="21" type="ORF">E3U55_00680</name>
</gene>
<dbReference type="GO" id="GO:0046656">
    <property type="term" value="P:folic acid biosynthetic process"/>
    <property type="evidence" value="ECO:0007669"/>
    <property type="project" value="UniProtKB-KW"/>
</dbReference>
<dbReference type="SUPFAM" id="SSF53623">
    <property type="entry name" value="MurD-like peptide ligases, catalytic domain"/>
    <property type="match status" value="1"/>
</dbReference>
<evidence type="ECO:0000256" key="11">
    <source>
        <dbReference type="ARBA" id="ARBA00022741"/>
    </source>
</evidence>
<dbReference type="Gene3D" id="3.40.1190.10">
    <property type="entry name" value="Mur-like, catalytic domain"/>
    <property type="match status" value="1"/>
</dbReference>
<evidence type="ECO:0000256" key="15">
    <source>
        <dbReference type="ARBA" id="ARBA00030592"/>
    </source>
</evidence>
<dbReference type="NCBIfam" id="TIGR01499">
    <property type="entry name" value="folC"/>
    <property type="match status" value="1"/>
</dbReference>
<evidence type="ECO:0000256" key="18">
    <source>
        <dbReference type="PIRNR" id="PIRNR001563"/>
    </source>
</evidence>
<evidence type="ECO:0000256" key="16">
    <source>
        <dbReference type="ARBA" id="ARBA00047493"/>
    </source>
</evidence>
<dbReference type="Pfam" id="PF02875">
    <property type="entry name" value="Mur_ligase_C"/>
    <property type="match status" value="1"/>
</dbReference>
<dbReference type="FunFam" id="3.40.1190.10:FF:000004">
    <property type="entry name" value="Dihydrofolate synthase/folylpolyglutamate synthase"/>
    <property type="match status" value="1"/>
</dbReference>
<dbReference type="InterPro" id="IPR013221">
    <property type="entry name" value="Mur_ligase_cen"/>
</dbReference>
<evidence type="ECO:0000256" key="5">
    <source>
        <dbReference type="ARBA" id="ARBA00011245"/>
    </source>
</evidence>
<dbReference type="GO" id="GO:0005737">
    <property type="term" value="C:cytoplasm"/>
    <property type="evidence" value="ECO:0007669"/>
    <property type="project" value="TreeGrafter"/>
</dbReference>
<comment type="pathway">
    <text evidence="2">Cofactor biosynthesis; tetrahydrofolate biosynthesis; 7,8-dihydrofolate from 2-amino-4-hydroxy-6-hydroxymethyl-7,8-dihydropteridine diphosphate and 4-aminobenzoate: step 2/2.</text>
</comment>
<evidence type="ECO:0000256" key="9">
    <source>
        <dbReference type="ARBA" id="ARBA00022598"/>
    </source>
</evidence>
<comment type="similarity">
    <text evidence="4 18">Belongs to the folylpolyglutamate synthase family.</text>
</comment>
<dbReference type="RefSeq" id="WP_134338400.1">
    <property type="nucleotide sequence ID" value="NZ_SOPW01000001.1"/>
</dbReference>
<comment type="catalytic activity">
    <reaction evidence="16">
        <text>(6S)-5,6,7,8-tetrahydrofolyl-(gamma-L-Glu)(n) + L-glutamate + ATP = (6S)-5,6,7,8-tetrahydrofolyl-(gamma-L-Glu)(n+1) + ADP + phosphate + H(+)</text>
        <dbReference type="Rhea" id="RHEA:10580"/>
        <dbReference type="Rhea" id="RHEA-COMP:14738"/>
        <dbReference type="Rhea" id="RHEA-COMP:14740"/>
        <dbReference type="ChEBI" id="CHEBI:15378"/>
        <dbReference type="ChEBI" id="CHEBI:29985"/>
        <dbReference type="ChEBI" id="CHEBI:30616"/>
        <dbReference type="ChEBI" id="CHEBI:43474"/>
        <dbReference type="ChEBI" id="CHEBI:141005"/>
        <dbReference type="ChEBI" id="CHEBI:456216"/>
        <dbReference type="EC" id="6.3.2.17"/>
    </reaction>
</comment>
<dbReference type="PIRSF" id="PIRSF001563">
    <property type="entry name" value="Folylpolyglu_synth"/>
    <property type="match status" value="1"/>
</dbReference>
<dbReference type="GO" id="GO:0004326">
    <property type="term" value="F:tetrahydrofolylpolyglutamate synthase activity"/>
    <property type="evidence" value="ECO:0007669"/>
    <property type="project" value="UniProtKB-EC"/>
</dbReference>
<dbReference type="PANTHER" id="PTHR11136:SF0">
    <property type="entry name" value="DIHYDROFOLATE SYNTHETASE-RELATED"/>
    <property type="match status" value="1"/>
</dbReference>
<evidence type="ECO:0000256" key="1">
    <source>
        <dbReference type="ARBA" id="ARBA00001946"/>
    </source>
</evidence>
<evidence type="ECO:0000256" key="3">
    <source>
        <dbReference type="ARBA" id="ARBA00005150"/>
    </source>
</evidence>
<dbReference type="InterPro" id="IPR036615">
    <property type="entry name" value="Mur_ligase_C_dom_sf"/>
</dbReference>
<dbReference type="SUPFAM" id="SSF53244">
    <property type="entry name" value="MurD-like peptide ligases, peptide-binding domain"/>
    <property type="match status" value="1"/>
</dbReference>
<dbReference type="GO" id="GO:0008841">
    <property type="term" value="F:dihydrofolate synthase activity"/>
    <property type="evidence" value="ECO:0007669"/>
    <property type="project" value="UniProtKB-EC"/>
</dbReference>
<accession>A0A4Y8IUT1</accession>
<comment type="subunit">
    <text evidence="5">Monomer.</text>
</comment>
<evidence type="ECO:0000259" key="19">
    <source>
        <dbReference type="Pfam" id="PF02875"/>
    </source>
</evidence>
<keyword evidence="14" id="KW-0289">Folate biosynthesis</keyword>
<evidence type="ECO:0000256" key="13">
    <source>
        <dbReference type="ARBA" id="ARBA00022842"/>
    </source>
</evidence>
<comment type="caution">
    <text evidence="21">The sequence shown here is derived from an EMBL/GenBank/DDBJ whole genome shotgun (WGS) entry which is preliminary data.</text>
</comment>
<evidence type="ECO:0000256" key="8">
    <source>
        <dbReference type="ARBA" id="ARBA00019357"/>
    </source>
</evidence>
<dbReference type="AlphaFoldDB" id="A0A4Y8IUT1"/>
<dbReference type="OrthoDB" id="9809356at2"/>
<evidence type="ECO:0000313" key="22">
    <source>
        <dbReference type="Proteomes" id="UP000297975"/>
    </source>
</evidence>
<dbReference type="InterPro" id="IPR036565">
    <property type="entry name" value="Mur-like_cat_sf"/>
</dbReference>
<dbReference type="GO" id="GO:0005524">
    <property type="term" value="F:ATP binding"/>
    <property type="evidence" value="ECO:0007669"/>
    <property type="project" value="UniProtKB-KW"/>
</dbReference>
<keyword evidence="22" id="KW-1185">Reference proteome</keyword>
<dbReference type="Gene3D" id="3.90.190.20">
    <property type="entry name" value="Mur ligase, C-terminal domain"/>
    <property type="match status" value="1"/>
</dbReference>
<evidence type="ECO:0000256" key="10">
    <source>
        <dbReference type="ARBA" id="ARBA00022723"/>
    </source>
</evidence>
<evidence type="ECO:0000256" key="7">
    <source>
        <dbReference type="ARBA" id="ARBA00013025"/>
    </source>
</evidence>
<comment type="catalytic activity">
    <reaction evidence="17">
        <text>7,8-dihydropteroate + L-glutamate + ATP = 7,8-dihydrofolate + ADP + phosphate + H(+)</text>
        <dbReference type="Rhea" id="RHEA:23584"/>
        <dbReference type="ChEBI" id="CHEBI:15378"/>
        <dbReference type="ChEBI" id="CHEBI:17839"/>
        <dbReference type="ChEBI" id="CHEBI:29985"/>
        <dbReference type="ChEBI" id="CHEBI:30616"/>
        <dbReference type="ChEBI" id="CHEBI:43474"/>
        <dbReference type="ChEBI" id="CHEBI:57451"/>
        <dbReference type="ChEBI" id="CHEBI:456216"/>
        <dbReference type="EC" id="6.3.2.12"/>
    </reaction>
</comment>
<evidence type="ECO:0000256" key="14">
    <source>
        <dbReference type="ARBA" id="ARBA00022909"/>
    </source>
</evidence>
<dbReference type="PROSITE" id="PS01012">
    <property type="entry name" value="FOLYLPOLYGLU_SYNT_2"/>
    <property type="match status" value="1"/>
</dbReference>
<organism evidence="21 22">
    <name type="scientific">Filobacillus milosensis</name>
    <dbReference type="NCBI Taxonomy" id="94137"/>
    <lineage>
        <taxon>Bacteria</taxon>
        <taxon>Bacillati</taxon>
        <taxon>Bacillota</taxon>
        <taxon>Bacilli</taxon>
        <taxon>Bacillales</taxon>
        <taxon>Bacillaceae</taxon>
        <taxon>Filobacillus</taxon>
    </lineage>
</organism>
<evidence type="ECO:0000256" key="17">
    <source>
        <dbReference type="ARBA" id="ARBA00049161"/>
    </source>
</evidence>
<dbReference type="EMBL" id="SOPW01000001">
    <property type="protein sequence ID" value="TFB24939.1"/>
    <property type="molecule type" value="Genomic_DNA"/>
</dbReference>
<keyword evidence="11 18" id="KW-0547">Nucleotide-binding</keyword>
<evidence type="ECO:0000256" key="6">
    <source>
        <dbReference type="ARBA" id="ARBA00013023"/>
    </source>
</evidence>
<sequence>MNEQQAINWIHDQLKFGIKPGLKRVEWLLENLDHPENQLKLLHVAGTNGKGSTVSYMRNILEMHGFTVGTFTSPYIEIFNERISINGQPISGSQLVKYVELLQPLSDRLGNTELGRPTEFELITVIALKFFYDSAVDYAIFEVGLGGRLDSTNVINPILSLITMIGYDHTDILGDTLEEISYEKAGIIKSEAPVITNVLENEAFQVIKEQAASKRSPLYRLHEDYHYSWVASRKQGEIFTFVTSDLQIDNIKLSMSGKHQIENATIAIYSIKKISEIEGFSLSIEKIIEGIEKTKWIGRFEIIHTNPTIILDGAHNLEAICTLVNTIEQRYSNEDVHILLSILKNKPIIPMLQTLQENFENITIATFNFFRSYRYKELLPYADNYGIIVSENWKQTIQNFIDSGKTDRVLIITGSLYFISEVRDFLTRTNSETN</sequence>
<keyword evidence="12 18" id="KW-0067">ATP-binding</keyword>
<evidence type="ECO:0000256" key="2">
    <source>
        <dbReference type="ARBA" id="ARBA00004799"/>
    </source>
</evidence>
<dbReference type="Pfam" id="PF08245">
    <property type="entry name" value="Mur_ligase_M"/>
    <property type="match status" value="1"/>
</dbReference>
<comment type="pathway">
    <text evidence="3">Cofactor biosynthesis; tetrahydrofolylpolyglutamate biosynthesis.</text>
</comment>
<comment type="cofactor">
    <cofactor evidence="1">
        <name>Mg(2+)</name>
        <dbReference type="ChEBI" id="CHEBI:18420"/>
    </cofactor>
</comment>
<name>A0A4Y8IUT1_9BACI</name>
<dbReference type="PROSITE" id="PS01011">
    <property type="entry name" value="FOLYLPOLYGLU_SYNT_1"/>
    <property type="match status" value="1"/>
</dbReference>
<reference evidence="21 22" key="1">
    <citation type="submission" date="2019-03" db="EMBL/GenBank/DDBJ databases">
        <authorList>
            <person name="He R.-H."/>
        </authorList>
    </citation>
    <scope>NUCLEOTIDE SEQUENCE [LARGE SCALE GENOMIC DNA]</scope>
    <source>
        <strain evidence="22">SH 714</strain>
    </source>
</reference>
<protein>
    <recommendedName>
        <fullName evidence="8">Dihydrofolate synthase/folylpolyglutamate synthase</fullName>
        <ecNumber evidence="6">6.3.2.12</ecNumber>
        <ecNumber evidence="7">6.3.2.17</ecNumber>
    </recommendedName>
    <alternativeName>
        <fullName evidence="15">Tetrahydrofolylpolyglutamate synthase</fullName>
    </alternativeName>
</protein>